<feature type="domain" description="Zer-1-like leucine-rich repeats region" evidence="3">
    <location>
        <begin position="95"/>
        <end position="231"/>
    </location>
</feature>
<dbReference type="InterPro" id="IPR055142">
    <property type="entry name" value="ZER1-like_C"/>
</dbReference>
<protein>
    <recommendedName>
        <fullName evidence="6">Protein zer-1</fullName>
    </recommendedName>
</protein>
<dbReference type="Pfam" id="PF22964">
    <property type="entry name" value="ZER1-like_2nd"/>
    <property type="match status" value="1"/>
</dbReference>
<sequence>MIPFFSSETPQGLRKIVRSITNLFNGKSVTDEDRKTHGLLTTPKLKRLVVWGLHVSQLQQLRINNVSSQERVGEGDINANAVHVDYWEYLTRDFIHELQHLDVSSCQEITDLSFLLKAKDSLKSLYLHDVLLDYDDKTWGILKHLNGLQFLDVSQYNELASVFPNPDAILDGIVTVLPHLVGLDISGTNLAGMYYFLIQTGFEPDGLMPCGIMGLKSRKQTPLKFLGLLTTHYNASCRRNIPATNIAGGNHMEHLLIALQCYLKRENTIKKVIRMLYEKVQVTSDDTFLPAHTILRFLVQAVKNHVHDKHTQIVAMAVMYHVLRRIYQGPTKLLGKVQRDQVMYCISKAMKVHSHDFSLLRNGMLNILLLTPYINMRPYMEDITPVLLEVGKAASADSFMMKAVAYILYNLTRSLPKTEKESLGDIEIVEKLCAIVDDLLRNESLDQMLIFWTLLWNITDDLPSNCERFVKAKGIEICFRYVSICLDGLAKPESNCGPVPADLHEAQIPMFALLSNLLQHSSFATKIIKPEYITNVFNLLEKEDSADNEKLLFHTCGFLCNVVSKELSSSLEAPTRQEILDRILHITKRLDFKKQFDYDFRYLIPLTSLLEVKDAPEIHVWVLWTLVNLTETNPNKYTSLVASDERLKKWLQTDRFNLPYENKCSAENLRLSEILLTRLGTGTPKQS</sequence>
<dbReference type="InterPro" id="IPR011989">
    <property type="entry name" value="ARM-like"/>
</dbReference>
<reference evidence="4 5" key="1">
    <citation type="submission" date="2024-08" db="EMBL/GenBank/DDBJ databases">
        <authorList>
            <person name="Cucini C."/>
            <person name="Frati F."/>
        </authorList>
    </citation>
    <scope>NUCLEOTIDE SEQUENCE [LARGE SCALE GENOMIC DNA]</scope>
</reference>
<dbReference type="PANTHER" id="PTHR12904:SF23">
    <property type="entry name" value="PROTEIN ZER-1 HOMOLOG"/>
    <property type="match status" value="1"/>
</dbReference>
<evidence type="ECO:0000313" key="5">
    <source>
        <dbReference type="Proteomes" id="UP001642540"/>
    </source>
</evidence>
<evidence type="ECO:0000256" key="1">
    <source>
        <dbReference type="ARBA" id="ARBA00022786"/>
    </source>
</evidence>
<keyword evidence="5" id="KW-1185">Reference proteome</keyword>
<evidence type="ECO:0008006" key="6">
    <source>
        <dbReference type="Google" id="ProtNLM"/>
    </source>
</evidence>
<dbReference type="InterPro" id="IPR051341">
    <property type="entry name" value="Zyg-11_UBL_adapter"/>
</dbReference>
<dbReference type="EMBL" id="CAXLJM020000028">
    <property type="protein sequence ID" value="CAL8096607.1"/>
    <property type="molecule type" value="Genomic_DNA"/>
</dbReference>
<name>A0ABP1QEY7_9HEXA</name>
<dbReference type="SUPFAM" id="SSF48371">
    <property type="entry name" value="ARM repeat"/>
    <property type="match status" value="1"/>
</dbReference>
<dbReference type="InterPro" id="IPR016024">
    <property type="entry name" value="ARM-type_fold"/>
</dbReference>
<keyword evidence="1" id="KW-0833">Ubl conjugation pathway</keyword>
<dbReference type="Gene3D" id="3.80.10.10">
    <property type="entry name" value="Ribonuclease Inhibitor"/>
    <property type="match status" value="1"/>
</dbReference>
<dbReference type="Pfam" id="PF25013">
    <property type="entry name" value="LRR_Zer-1"/>
    <property type="match status" value="1"/>
</dbReference>
<accession>A0ABP1QEY7</accession>
<dbReference type="PANTHER" id="PTHR12904">
    <property type="match status" value="1"/>
</dbReference>
<evidence type="ECO:0000313" key="4">
    <source>
        <dbReference type="EMBL" id="CAL8096607.1"/>
    </source>
</evidence>
<feature type="domain" description="Protein zer-1 homolog-like C-terminal" evidence="2">
    <location>
        <begin position="301"/>
        <end position="648"/>
    </location>
</feature>
<organism evidence="4 5">
    <name type="scientific">Orchesella dallaii</name>
    <dbReference type="NCBI Taxonomy" id="48710"/>
    <lineage>
        <taxon>Eukaryota</taxon>
        <taxon>Metazoa</taxon>
        <taxon>Ecdysozoa</taxon>
        <taxon>Arthropoda</taxon>
        <taxon>Hexapoda</taxon>
        <taxon>Collembola</taxon>
        <taxon>Entomobryomorpha</taxon>
        <taxon>Entomobryoidea</taxon>
        <taxon>Orchesellidae</taxon>
        <taxon>Orchesellinae</taxon>
        <taxon>Orchesella</taxon>
    </lineage>
</organism>
<evidence type="ECO:0000259" key="3">
    <source>
        <dbReference type="Pfam" id="PF25013"/>
    </source>
</evidence>
<dbReference type="Proteomes" id="UP001642540">
    <property type="component" value="Unassembled WGS sequence"/>
</dbReference>
<comment type="caution">
    <text evidence="4">The sequence shown here is derived from an EMBL/GenBank/DDBJ whole genome shotgun (WGS) entry which is preliminary data.</text>
</comment>
<proteinExistence type="predicted"/>
<gene>
    <name evidence="4" type="ORF">ODALV1_LOCUS9403</name>
</gene>
<dbReference type="InterPro" id="IPR056845">
    <property type="entry name" value="LRR_Zer-1"/>
</dbReference>
<dbReference type="Gene3D" id="1.25.10.10">
    <property type="entry name" value="Leucine-rich Repeat Variant"/>
    <property type="match status" value="1"/>
</dbReference>
<dbReference type="InterPro" id="IPR032675">
    <property type="entry name" value="LRR_dom_sf"/>
</dbReference>
<dbReference type="SUPFAM" id="SSF52047">
    <property type="entry name" value="RNI-like"/>
    <property type="match status" value="1"/>
</dbReference>
<evidence type="ECO:0000259" key="2">
    <source>
        <dbReference type="Pfam" id="PF22964"/>
    </source>
</evidence>